<dbReference type="Pfam" id="PF04500">
    <property type="entry name" value="FLYWCH"/>
    <property type="match status" value="2"/>
</dbReference>
<comment type="caution">
    <text evidence="5">The sequence shown here is derived from an EMBL/GenBank/DDBJ whole genome shotgun (WGS) entry which is preliminary data.</text>
</comment>
<dbReference type="Proteomes" id="UP000007151">
    <property type="component" value="Unassembled WGS sequence"/>
</dbReference>
<dbReference type="EMBL" id="AGBW02011698">
    <property type="protein sequence ID" value="OWR46265.1"/>
    <property type="molecule type" value="Genomic_DNA"/>
</dbReference>
<name>A0A212EXQ6_DANPL</name>
<evidence type="ECO:0000259" key="4">
    <source>
        <dbReference type="Pfam" id="PF04500"/>
    </source>
</evidence>
<dbReference type="AlphaFoldDB" id="A0A212EXQ6"/>
<dbReference type="STRING" id="278856.A0A212EXQ6"/>
<keyword evidence="1" id="KW-0479">Metal-binding</keyword>
<dbReference type="KEGG" id="dpl:KGM_208264"/>
<keyword evidence="2" id="KW-0863">Zinc-finger</keyword>
<evidence type="ECO:0000256" key="1">
    <source>
        <dbReference type="ARBA" id="ARBA00022723"/>
    </source>
</evidence>
<accession>A0A212EXQ6</accession>
<dbReference type="InterPro" id="IPR007588">
    <property type="entry name" value="Znf_FLYWCH"/>
</dbReference>
<organism evidence="5 6">
    <name type="scientific">Danaus plexippus plexippus</name>
    <dbReference type="NCBI Taxonomy" id="278856"/>
    <lineage>
        <taxon>Eukaryota</taxon>
        <taxon>Metazoa</taxon>
        <taxon>Ecdysozoa</taxon>
        <taxon>Arthropoda</taxon>
        <taxon>Hexapoda</taxon>
        <taxon>Insecta</taxon>
        <taxon>Pterygota</taxon>
        <taxon>Neoptera</taxon>
        <taxon>Endopterygota</taxon>
        <taxon>Lepidoptera</taxon>
        <taxon>Glossata</taxon>
        <taxon>Ditrysia</taxon>
        <taxon>Papilionoidea</taxon>
        <taxon>Nymphalidae</taxon>
        <taxon>Danainae</taxon>
        <taxon>Danaini</taxon>
        <taxon>Danaina</taxon>
        <taxon>Danaus</taxon>
        <taxon>Danaus</taxon>
    </lineage>
</organism>
<keyword evidence="3" id="KW-0862">Zinc</keyword>
<gene>
    <name evidence="5" type="ORF">KGM_208264</name>
</gene>
<reference evidence="5 6" key="1">
    <citation type="journal article" date="2011" name="Cell">
        <title>The monarch butterfly genome yields insights into long-distance migration.</title>
        <authorList>
            <person name="Zhan S."/>
            <person name="Merlin C."/>
            <person name="Boore J.L."/>
            <person name="Reppert S.M."/>
        </authorList>
    </citation>
    <scope>NUCLEOTIDE SEQUENCE [LARGE SCALE GENOMIC DNA]</scope>
    <source>
        <strain evidence="5">F-2</strain>
    </source>
</reference>
<feature type="domain" description="FLYWCH-type" evidence="4">
    <location>
        <begin position="5"/>
        <end position="41"/>
    </location>
</feature>
<sequence>MKVQRDEKKIWRCSRYNTMKCRSTVTTHGEVVVLIKNEHNHPPPSPVFNRSLSGAPILILNGYRFGYHIKSGLKTRWRCGSARHKKCKAHVYTVDDIIVKCQTEHNHDPPKTYSNF</sequence>
<dbReference type="Gene3D" id="2.20.25.240">
    <property type="match status" value="2"/>
</dbReference>
<evidence type="ECO:0000313" key="5">
    <source>
        <dbReference type="EMBL" id="OWR46265.1"/>
    </source>
</evidence>
<protein>
    <recommendedName>
        <fullName evidence="4">FLYWCH-type domain-containing protein</fullName>
    </recommendedName>
</protein>
<evidence type="ECO:0000256" key="2">
    <source>
        <dbReference type="ARBA" id="ARBA00022771"/>
    </source>
</evidence>
<dbReference type="GO" id="GO:0008270">
    <property type="term" value="F:zinc ion binding"/>
    <property type="evidence" value="ECO:0007669"/>
    <property type="project" value="UniProtKB-KW"/>
</dbReference>
<dbReference type="InParanoid" id="A0A212EXQ6"/>
<evidence type="ECO:0000256" key="3">
    <source>
        <dbReference type="ARBA" id="ARBA00022833"/>
    </source>
</evidence>
<keyword evidence="6" id="KW-1185">Reference proteome</keyword>
<proteinExistence type="predicted"/>
<feature type="domain" description="FLYWCH-type" evidence="4">
    <location>
        <begin position="50"/>
        <end position="107"/>
    </location>
</feature>
<evidence type="ECO:0000313" key="6">
    <source>
        <dbReference type="Proteomes" id="UP000007151"/>
    </source>
</evidence>